<keyword evidence="2" id="KW-1185">Reference proteome</keyword>
<sequence>MAANNVQTFEQARADEAPPLELWINLSTLREVFCICSIGNVLGDIVSDALDTLERALFARNYFISPDLLLPTRQIPQYCDPLLDGIPEVIWEYKQALTDGQLRPQNPENVGVNHQDLQALVSAINDFIRAEEEFSKLYRDFHKERRAVCSLFREADDASTFWSSLRRCWKGDYQWKTAMVEEVRVYDLWKDSACSRRGMDRTPTVLRMRLAAEGLKPAWEKLLPCKFGDEQNSAFDPLRKDL</sequence>
<accession>A0A3N4IDU4</accession>
<evidence type="ECO:0000313" key="2">
    <source>
        <dbReference type="Proteomes" id="UP000275078"/>
    </source>
</evidence>
<protein>
    <submittedName>
        <fullName evidence="1">Uncharacterized protein</fullName>
    </submittedName>
</protein>
<dbReference type="EMBL" id="ML119659">
    <property type="protein sequence ID" value="RPA84313.1"/>
    <property type="molecule type" value="Genomic_DNA"/>
</dbReference>
<dbReference type="Proteomes" id="UP000275078">
    <property type="component" value="Unassembled WGS sequence"/>
</dbReference>
<reference evidence="1 2" key="1">
    <citation type="journal article" date="2018" name="Nat. Ecol. Evol.">
        <title>Pezizomycetes genomes reveal the molecular basis of ectomycorrhizal truffle lifestyle.</title>
        <authorList>
            <person name="Murat C."/>
            <person name="Payen T."/>
            <person name="Noel B."/>
            <person name="Kuo A."/>
            <person name="Morin E."/>
            <person name="Chen J."/>
            <person name="Kohler A."/>
            <person name="Krizsan K."/>
            <person name="Balestrini R."/>
            <person name="Da Silva C."/>
            <person name="Montanini B."/>
            <person name="Hainaut M."/>
            <person name="Levati E."/>
            <person name="Barry K.W."/>
            <person name="Belfiori B."/>
            <person name="Cichocki N."/>
            <person name="Clum A."/>
            <person name="Dockter R.B."/>
            <person name="Fauchery L."/>
            <person name="Guy J."/>
            <person name="Iotti M."/>
            <person name="Le Tacon F."/>
            <person name="Lindquist E.A."/>
            <person name="Lipzen A."/>
            <person name="Malagnac F."/>
            <person name="Mello A."/>
            <person name="Molinier V."/>
            <person name="Miyauchi S."/>
            <person name="Poulain J."/>
            <person name="Riccioni C."/>
            <person name="Rubini A."/>
            <person name="Sitrit Y."/>
            <person name="Splivallo R."/>
            <person name="Traeger S."/>
            <person name="Wang M."/>
            <person name="Zifcakova L."/>
            <person name="Wipf D."/>
            <person name="Zambonelli A."/>
            <person name="Paolocci F."/>
            <person name="Nowrousian M."/>
            <person name="Ottonello S."/>
            <person name="Baldrian P."/>
            <person name="Spatafora J.W."/>
            <person name="Henrissat B."/>
            <person name="Nagy L.G."/>
            <person name="Aury J.M."/>
            <person name="Wincker P."/>
            <person name="Grigoriev I.V."/>
            <person name="Bonfante P."/>
            <person name="Martin F.M."/>
        </authorList>
    </citation>
    <scope>NUCLEOTIDE SEQUENCE [LARGE SCALE GENOMIC DNA]</scope>
    <source>
        <strain evidence="1 2">RN42</strain>
    </source>
</reference>
<proteinExistence type="predicted"/>
<evidence type="ECO:0000313" key="1">
    <source>
        <dbReference type="EMBL" id="RPA84313.1"/>
    </source>
</evidence>
<name>A0A3N4IDU4_ASCIM</name>
<gene>
    <name evidence="1" type="ORF">BJ508DRAFT_323597</name>
</gene>
<dbReference type="AlphaFoldDB" id="A0A3N4IDU4"/>
<organism evidence="1 2">
    <name type="scientific">Ascobolus immersus RN42</name>
    <dbReference type="NCBI Taxonomy" id="1160509"/>
    <lineage>
        <taxon>Eukaryota</taxon>
        <taxon>Fungi</taxon>
        <taxon>Dikarya</taxon>
        <taxon>Ascomycota</taxon>
        <taxon>Pezizomycotina</taxon>
        <taxon>Pezizomycetes</taxon>
        <taxon>Pezizales</taxon>
        <taxon>Ascobolaceae</taxon>
        <taxon>Ascobolus</taxon>
    </lineage>
</organism>